<evidence type="ECO:0000313" key="2">
    <source>
        <dbReference type="Proteomes" id="UP000288024"/>
    </source>
</evidence>
<dbReference type="Gene3D" id="1.10.287.760">
    <property type="entry name" value="YqgQ-like"/>
    <property type="match status" value="1"/>
</dbReference>
<dbReference type="Pfam" id="PF06014">
    <property type="entry name" value="YqgQ-like"/>
    <property type="match status" value="1"/>
</dbReference>
<dbReference type="SUPFAM" id="SSF158379">
    <property type="entry name" value="YqgQ-like"/>
    <property type="match status" value="1"/>
</dbReference>
<organism evidence="1 2">
    <name type="scientific">Niallia taxi</name>
    <dbReference type="NCBI Taxonomy" id="2499688"/>
    <lineage>
        <taxon>Bacteria</taxon>
        <taxon>Bacillati</taxon>
        <taxon>Bacillota</taxon>
        <taxon>Bacilli</taxon>
        <taxon>Bacillales</taxon>
        <taxon>Bacillaceae</taxon>
        <taxon>Niallia</taxon>
    </lineage>
</organism>
<keyword evidence="2" id="KW-1185">Reference proteome</keyword>
<protein>
    <submittedName>
        <fullName evidence="1">DUF910 family protein</fullName>
    </submittedName>
</protein>
<dbReference type="GeneID" id="87616283"/>
<dbReference type="InterPro" id="IPR023164">
    <property type="entry name" value="YqgQ-like_sf"/>
</dbReference>
<reference evidence="1 2" key="1">
    <citation type="submission" date="2019-01" db="EMBL/GenBank/DDBJ databases">
        <title>Bacillus sp. M5HDSG1-1, whole genome shotgun sequence.</title>
        <authorList>
            <person name="Tuo L."/>
        </authorList>
    </citation>
    <scope>NUCLEOTIDE SEQUENCE [LARGE SCALE GENOMIC DNA]</scope>
    <source>
        <strain evidence="1 2">M5HDSG1-1</strain>
    </source>
</reference>
<name>A0A3S2X4S5_9BACI</name>
<accession>A0A3S2X4S5</accession>
<proteinExistence type="predicted"/>
<dbReference type="RefSeq" id="WP_127737458.1">
    <property type="nucleotide sequence ID" value="NZ_CAJCKN010000086.1"/>
</dbReference>
<dbReference type="InterPro" id="IPR009256">
    <property type="entry name" value="YqgQ-like"/>
</dbReference>
<dbReference type="EMBL" id="RZTZ01000002">
    <property type="protein sequence ID" value="RVT65239.1"/>
    <property type="molecule type" value="Genomic_DNA"/>
</dbReference>
<gene>
    <name evidence="1" type="ORF">EM808_06945</name>
</gene>
<comment type="caution">
    <text evidence="1">The sequence shown here is derived from an EMBL/GenBank/DDBJ whole genome shotgun (WGS) entry which is preliminary data.</text>
</comment>
<evidence type="ECO:0000313" key="1">
    <source>
        <dbReference type="EMBL" id="RVT65239.1"/>
    </source>
</evidence>
<sequence>MKTIYDVQQFLKRFGTIIYVGDRLGDLELMKAELNDLSHTEIIEKQDFEMAVLLLNQEIQKLKEKQK</sequence>
<dbReference type="Proteomes" id="UP000288024">
    <property type="component" value="Unassembled WGS sequence"/>
</dbReference>
<dbReference type="AlphaFoldDB" id="A0A3S2X4S5"/>